<evidence type="ECO:0000256" key="5">
    <source>
        <dbReference type="ARBA" id="ARBA00022917"/>
    </source>
</evidence>
<evidence type="ECO:0000256" key="3">
    <source>
        <dbReference type="ARBA" id="ARBA00022490"/>
    </source>
</evidence>
<protein>
    <recommendedName>
        <fullName evidence="6">Translation initiation factor eIF2B subunit delta</fullName>
    </recommendedName>
    <alternativeName>
        <fullName evidence="7">eIF2B GDP-GTP exchange factor subunit delta</fullName>
    </alternativeName>
</protein>
<dbReference type="PANTHER" id="PTHR10233:SF14">
    <property type="entry name" value="TRANSLATION INITIATION FACTOR EIF-2B SUBUNIT DELTA"/>
    <property type="match status" value="1"/>
</dbReference>
<feature type="compositionally biased region" description="Basic and acidic residues" evidence="10">
    <location>
        <begin position="33"/>
        <end position="44"/>
    </location>
</feature>
<evidence type="ECO:0000313" key="11">
    <source>
        <dbReference type="EMBL" id="PHH83772.1"/>
    </source>
</evidence>
<evidence type="ECO:0000256" key="10">
    <source>
        <dbReference type="SAM" id="MobiDB-lite"/>
    </source>
</evidence>
<dbReference type="GO" id="GO:0003743">
    <property type="term" value="F:translation initiation factor activity"/>
    <property type="evidence" value="ECO:0007669"/>
    <property type="project" value="UniProtKB-KW"/>
</dbReference>
<reference evidence="11 12" key="1">
    <citation type="submission" date="2017-06" db="EMBL/GenBank/DDBJ databases">
        <title>Ant-infecting Ophiocordyceps genomes reveal a high diversity of potential behavioral manipulation genes and a possible major role for enterotoxins.</title>
        <authorList>
            <person name="De Bekker C."/>
            <person name="Evans H.C."/>
            <person name="Brachmann A."/>
            <person name="Hughes D.P."/>
        </authorList>
    </citation>
    <scope>NUCLEOTIDE SEQUENCE [LARGE SCALE GENOMIC DNA]</scope>
    <source>
        <strain evidence="11 12">1348a</strain>
    </source>
</reference>
<feature type="compositionally biased region" description="Low complexity" evidence="10">
    <location>
        <begin position="49"/>
        <end position="71"/>
    </location>
</feature>
<dbReference type="OrthoDB" id="10254737at2759"/>
<dbReference type="InterPro" id="IPR000649">
    <property type="entry name" value="IF-2B-related"/>
</dbReference>
<sequence length="452" mass="48221">MASENASAATGHPPSIKAKDQPAQSGSKLSNAELKKKAKEEKAARRAASKTTTAAAPSSSGAPSSHQGAASDAKGAKPKPKQENSGAHSHGRLASRHAVSPGSGGVAGAASSAAVPSAAAQDGRPKIPAALSHLSIARRIPITQADKDVHPVILTVGQWMSHFALSDSITRLEATLAALKKVIDSYSTPHGVTFSRHFTAHVLNPQIDYLTACRPMCFSMGNAIRWLKLQLSKIDIDLPDSDAKQFLCQSIDNFTRERITLAHLVIVRRAAEMIKQDDVVLTYAHHNLVERSLLQAKANGKSFRVMIADDPWERVGLDFAKRLAAAGIRVTYAADFGAVRAQIPSATLVLLGAEAIFSSGAMYARNGTCDLAAASAKLGICVTALCETINFTERLAIDSLTYNEIDPDRNTEDECRLLFDTTSHKFLSSIICEVGKKCPSSVPAILRKLEEL</sequence>
<dbReference type="AlphaFoldDB" id="A0A2C5ZV65"/>
<dbReference type="SUPFAM" id="SSF100950">
    <property type="entry name" value="NagB/RpiA/CoA transferase-like"/>
    <property type="match status" value="1"/>
</dbReference>
<dbReference type="GO" id="GO:0005829">
    <property type="term" value="C:cytosol"/>
    <property type="evidence" value="ECO:0007669"/>
    <property type="project" value="UniProtKB-SubCell"/>
</dbReference>
<dbReference type="Proteomes" id="UP000224854">
    <property type="component" value="Unassembled WGS sequence"/>
</dbReference>
<dbReference type="Pfam" id="PF01008">
    <property type="entry name" value="IF-2B"/>
    <property type="match status" value="1"/>
</dbReference>
<dbReference type="PANTHER" id="PTHR10233">
    <property type="entry name" value="TRANSLATION INITIATION FACTOR EIF-2B"/>
    <property type="match status" value="1"/>
</dbReference>
<organism evidence="11 12">
    <name type="scientific">Ophiocordyceps australis</name>
    <dbReference type="NCBI Taxonomy" id="1399860"/>
    <lineage>
        <taxon>Eukaryota</taxon>
        <taxon>Fungi</taxon>
        <taxon>Dikarya</taxon>
        <taxon>Ascomycota</taxon>
        <taxon>Pezizomycotina</taxon>
        <taxon>Sordariomycetes</taxon>
        <taxon>Hypocreomycetidae</taxon>
        <taxon>Hypocreales</taxon>
        <taxon>Ophiocordycipitaceae</taxon>
        <taxon>Ophiocordyceps</taxon>
    </lineage>
</organism>
<comment type="subcellular location">
    <subcellularLocation>
        <location evidence="1">Cytoplasm</location>
        <location evidence="1">Cytosol</location>
    </subcellularLocation>
</comment>
<evidence type="ECO:0000256" key="1">
    <source>
        <dbReference type="ARBA" id="ARBA00004514"/>
    </source>
</evidence>
<feature type="region of interest" description="Disordered" evidence="10">
    <location>
        <begin position="1"/>
        <end position="109"/>
    </location>
</feature>
<comment type="subunit">
    <text evidence="8">Component of the translation initiation factor 2B (eIF2B) complex which is a heterodecamer of two sets of five different subunits: alpha, beta, gamma, delta and epsilon. Subunits alpha, beta and delta comprise a regulatory subcomplex and subunits epsilon and gamma comprise a catalytic subcomplex. Within the complex, the hexameric regulatory complex resides at the center, with the two heterodimeric catalytic subcomplexes bound on opposite sides.</text>
</comment>
<keyword evidence="4" id="KW-0396">Initiation factor</keyword>
<dbReference type="Gene3D" id="3.40.50.10470">
    <property type="entry name" value="Translation initiation factor eif-2b, domain 2"/>
    <property type="match status" value="1"/>
</dbReference>
<comment type="similarity">
    <text evidence="2 9">Belongs to the eIF-2B alpha/beta/delta subunits family.</text>
</comment>
<dbReference type="InterPro" id="IPR037171">
    <property type="entry name" value="NagB/RpiA_transferase-like"/>
</dbReference>
<gene>
    <name evidence="11" type="ORF">CDD82_2644</name>
</gene>
<accession>A0A2C5ZV65</accession>
<evidence type="ECO:0000256" key="7">
    <source>
        <dbReference type="ARBA" id="ARBA00044356"/>
    </source>
</evidence>
<proteinExistence type="inferred from homology"/>
<evidence type="ECO:0000256" key="9">
    <source>
        <dbReference type="RuleBase" id="RU003814"/>
    </source>
</evidence>
<keyword evidence="5" id="KW-0648">Protein biosynthesis</keyword>
<evidence type="ECO:0000256" key="4">
    <source>
        <dbReference type="ARBA" id="ARBA00022540"/>
    </source>
</evidence>
<dbReference type="InterPro" id="IPR042529">
    <property type="entry name" value="IF_2B-like_C"/>
</dbReference>
<evidence type="ECO:0000256" key="2">
    <source>
        <dbReference type="ARBA" id="ARBA00007251"/>
    </source>
</evidence>
<keyword evidence="12" id="KW-1185">Reference proteome</keyword>
<evidence type="ECO:0000256" key="6">
    <source>
        <dbReference type="ARBA" id="ARBA00044147"/>
    </source>
</evidence>
<comment type="caution">
    <text evidence="11">The sequence shown here is derived from an EMBL/GenBank/DDBJ whole genome shotgun (WGS) entry which is preliminary data.</text>
</comment>
<keyword evidence="3" id="KW-0963">Cytoplasm</keyword>
<name>A0A2C5ZV65_9HYPO</name>
<dbReference type="EMBL" id="NJEU01000002">
    <property type="protein sequence ID" value="PHH83772.1"/>
    <property type="molecule type" value="Genomic_DNA"/>
</dbReference>
<evidence type="ECO:0000256" key="8">
    <source>
        <dbReference type="ARBA" id="ARBA00046432"/>
    </source>
</evidence>
<evidence type="ECO:0000313" key="12">
    <source>
        <dbReference type="Proteomes" id="UP000224854"/>
    </source>
</evidence>